<dbReference type="InterPro" id="IPR042214">
    <property type="entry name" value="TruD_catalytic"/>
</dbReference>
<feature type="active site" description="Nucleophile" evidence="4">
    <location>
        <position position="83"/>
    </location>
</feature>
<dbReference type="PROSITE" id="PS50984">
    <property type="entry name" value="TRUD"/>
    <property type="match status" value="1"/>
</dbReference>
<keyword evidence="3 4" id="KW-0413">Isomerase</keyword>
<evidence type="ECO:0000313" key="7">
    <source>
        <dbReference type="Proteomes" id="UP000050515"/>
    </source>
</evidence>
<dbReference type="RefSeq" id="WP_048101991.1">
    <property type="nucleotide sequence ID" value="NZ_JBBYJF010000001.1"/>
</dbReference>
<dbReference type="Gene3D" id="3.30.2350.20">
    <property type="entry name" value="TruD, catalytic domain"/>
    <property type="match status" value="1"/>
</dbReference>
<dbReference type="PANTHER" id="PTHR13326">
    <property type="entry name" value="TRNA PSEUDOURIDINE SYNTHASE D"/>
    <property type="match status" value="1"/>
</dbReference>
<protein>
    <recommendedName>
        <fullName evidence="4">Probable tRNA pseudouridine synthase D</fullName>
        <ecNumber evidence="4">5.4.99.27</ecNumber>
    </recommendedName>
    <alternativeName>
        <fullName evidence="4">tRNA pseudouridine(13) synthase</fullName>
    </alternativeName>
    <alternativeName>
        <fullName evidence="4">tRNA pseudouridylate synthase D</fullName>
    </alternativeName>
    <alternativeName>
        <fullName evidence="4">tRNA-uridine isomerase D</fullName>
    </alternativeName>
</protein>
<comment type="catalytic activity">
    <reaction evidence="4">
        <text>uridine(13) in tRNA = pseudouridine(13) in tRNA</text>
        <dbReference type="Rhea" id="RHEA:42540"/>
        <dbReference type="Rhea" id="RHEA-COMP:10105"/>
        <dbReference type="Rhea" id="RHEA-COMP:10106"/>
        <dbReference type="ChEBI" id="CHEBI:65314"/>
        <dbReference type="ChEBI" id="CHEBI:65315"/>
        <dbReference type="EC" id="5.4.99.27"/>
    </reaction>
</comment>
<evidence type="ECO:0000256" key="1">
    <source>
        <dbReference type="ARBA" id="ARBA00007953"/>
    </source>
</evidence>
<dbReference type="InterPro" id="IPR020103">
    <property type="entry name" value="PsdUridine_synth_cat_dom_sf"/>
</dbReference>
<dbReference type="AlphaFoldDB" id="A0A0P9GYA4"/>
<dbReference type="PATRIC" id="fig|507754.4.peg.1667"/>
<organism evidence="6 7">
    <name type="scientific">Acidiplasma aeolicum</name>
    <dbReference type="NCBI Taxonomy" id="507754"/>
    <lineage>
        <taxon>Archaea</taxon>
        <taxon>Methanobacteriati</taxon>
        <taxon>Thermoplasmatota</taxon>
        <taxon>Thermoplasmata</taxon>
        <taxon>Thermoplasmatales</taxon>
        <taxon>Ferroplasmaceae</taxon>
        <taxon>Acidiplasma</taxon>
    </lineage>
</organism>
<dbReference type="EC" id="5.4.99.27" evidence="4"/>
<dbReference type="EMBL" id="LJCQ01000251">
    <property type="protein sequence ID" value="KPV46422.1"/>
    <property type="molecule type" value="Genomic_DNA"/>
</dbReference>
<dbReference type="Proteomes" id="UP000050515">
    <property type="component" value="Unassembled WGS sequence"/>
</dbReference>
<proteinExistence type="inferred from homology"/>
<dbReference type="GO" id="GO:0003723">
    <property type="term" value="F:RNA binding"/>
    <property type="evidence" value="ECO:0007669"/>
    <property type="project" value="InterPro"/>
</dbReference>
<dbReference type="Gene3D" id="1.10.1510.30">
    <property type="match status" value="1"/>
</dbReference>
<sequence>MNETYIGIHGYSTHTPKINGIIKFNPESFIVNEIPADIPKDINGKYTILKVKLRNWDTNKFVIFLSKLLHISKKRITYGGTKDKTAITTQYFCINIENKNTIDYFNLNIKDAEVMEVFRSNHMIRLGDLIGNEFIVEIKSDYDNNENINSTVKEIFENGGFPNFFGYQRFGSFRMNTHRIGRLILQGRYEDAVKLYLYDPEFDKEYYRIDFFQSQNVDEALKNFPKYLSFERSILGYIKEHKTYAGAFNVLPKNLAMLFIHSYQSFLYNRILSERMKIIEKLNEIIDGDYFMPVDKYFNPDKNNIMRADKYNQEKLNLLSKENKIRAAIPVIGYNTKLSSGIEGEIEKKIMCSENISFNDFKIKDYPELSSSGDLRIASALPVNFSIIGKNKLQFSLGRGIYATSLLREILKNEDF</sequence>
<evidence type="ECO:0000256" key="2">
    <source>
        <dbReference type="ARBA" id="ARBA00022694"/>
    </source>
</evidence>
<evidence type="ECO:0000256" key="4">
    <source>
        <dbReference type="HAMAP-Rule" id="MF_01082"/>
    </source>
</evidence>
<reference evidence="6 7" key="1">
    <citation type="submission" date="2015-09" db="EMBL/GenBank/DDBJ databases">
        <title>Draft genome sequence of Acidiplasma aeolicum DSM 18409.</title>
        <authorList>
            <person name="Hemp J."/>
        </authorList>
    </citation>
    <scope>NUCLEOTIDE SEQUENCE [LARGE SCALE GENOMIC DNA]</scope>
    <source>
        <strain evidence="6 7">V</strain>
    </source>
</reference>
<evidence type="ECO:0000313" key="6">
    <source>
        <dbReference type="EMBL" id="KPV46422.1"/>
    </source>
</evidence>
<dbReference type="HAMAP" id="MF_01082">
    <property type="entry name" value="TruD"/>
    <property type="match status" value="1"/>
</dbReference>
<dbReference type="Gene3D" id="3.30.70.3160">
    <property type="match status" value="1"/>
</dbReference>
<dbReference type="GeneID" id="84221964"/>
<dbReference type="NCBIfam" id="TIGR00094">
    <property type="entry name" value="tRNA_TruD_broad"/>
    <property type="match status" value="1"/>
</dbReference>
<evidence type="ECO:0000256" key="3">
    <source>
        <dbReference type="ARBA" id="ARBA00023235"/>
    </source>
</evidence>
<keyword evidence="2 4" id="KW-0819">tRNA processing</keyword>
<comment type="caution">
    <text evidence="6">The sequence shown here is derived from an EMBL/GenBank/DDBJ whole genome shotgun (WGS) entry which is preliminary data.</text>
</comment>
<gene>
    <name evidence="4" type="primary">truD</name>
    <name evidence="6" type="ORF">SE19_05620</name>
</gene>
<dbReference type="GO" id="GO:0031119">
    <property type="term" value="P:tRNA pseudouridine synthesis"/>
    <property type="evidence" value="ECO:0007669"/>
    <property type="project" value="UniProtKB-UniRule"/>
</dbReference>
<accession>A0A0P9GYA4</accession>
<dbReference type="PANTHER" id="PTHR13326:SF21">
    <property type="entry name" value="PSEUDOURIDYLATE SYNTHASE PUS7L"/>
    <property type="match status" value="1"/>
</dbReference>
<evidence type="ECO:0000259" key="5">
    <source>
        <dbReference type="PROSITE" id="PS50984"/>
    </source>
</evidence>
<dbReference type="Pfam" id="PF01142">
    <property type="entry name" value="TruD"/>
    <property type="match status" value="1"/>
</dbReference>
<dbReference type="GO" id="GO:0160150">
    <property type="term" value="F:tRNA pseudouridine(13) synthase activity"/>
    <property type="evidence" value="ECO:0007669"/>
    <property type="project" value="UniProtKB-EC"/>
</dbReference>
<dbReference type="SUPFAM" id="SSF55120">
    <property type="entry name" value="Pseudouridine synthase"/>
    <property type="match status" value="1"/>
</dbReference>
<name>A0A0P9GYA4_9ARCH</name>
<comment type="function">
    <text evidence="4">Could be responsible for synthesis of pseudouridine from uracil-13 in transfer RNAs.</text>
</comment>
<comment type="similarity">
    <text evidence="1 4">Belongs to the pseudouridine synthase TruD family.</text>
</comment>
<feature type="domain" description="TRUD" evidence="5">
    <location>
        <begin position="160"/>
        <end position="380"/>
    </location>
</feature>
<dbReference type="InterPro" id="IPR011760">
    <property type="entry name" value="PsdUridine_synth_TruD_insert"/>
</dbReference>
<dbReference type="PROSITE" id="PS01268">
    <property type="entry name" value="UPF0024"/>
    <property type="match status" value="1"/>
</dbReference>
<dbReference type="InterPro" id="IPR001656">
    <property type="entry name" value="PsdUridine_synth_TruD"/>
</dbReference>
<dbReference type="PIRSF" id="PIRSF037016">
    <property type="entry name" value="Pseudouridin_synth_euk_prd"/>
    <property type="match status" value="1"/>
</dbReference>
<dbReference type="InterPro" id="IPR020119">
    <property type="entry name" value="PsdUridine_synth_TruD_CS"/>
</dbReference>